<keyword evidence="1" id="KW-1133">Transmembrane helix</keyword>
<keyword evidence="1" id="KW-0812">Transmembrane</keyword>
<name>A0A3B0W7L1_9ZZZZ</name>
<reference evidence="2" key="1">
    <citation type="submission" date="2018-06" db="EMBL/GenBank/DDBJ databases">
        <authorList>
            <person name="Zhirakovskaya E."/>
        </authorList>
    </citation>
    <scope>NUCLEOTIDE SEQUENCE</scope>
</reference>
<proteinExistence type="predicted"/>
<sequence length="231" mass="26026">MALNWTSSEIRVLNFKEGIMNIICLRKWFFLSVVLGLIVPHVSLAMSSTKGVDKRSATTELEHYFWYDGDEKRSVWVNPELIAEFNVQTEKNTQLSTSGVTKKANTQAVFVRFLNIGEEGITTQRIEKGINQNNNTRISPVLHDVASTSGVKKALPGNVLVQMKPDWSQEKINSWFEGHGLTAIKSLTFAPNTFLIQTKPGLDAIDTANRIYETGDVILSSPNWWQERVAR</sequence>
<feature type="transmembrane region" description="Helical" evidence="1">
    <location>
        <begin position="28"/>
        <end position="46"/>
    </location>
</feature>
<dbReference type="EMBL" id="UOFC01000128">
    <property type="protein sequence ID" value="VAW47192.1"/>
    <property type="molecule type" value="Genomic_DNA"/>
</dbReference>
<dbReference type="AlphaFoldDB" id="A0A3B0W7L1"/>
<gene>
    <name evidence="2" type="ORF">MNBD_GAMMA03-1518</name>
</gene>
<evidence type="ECO:0000256" key="1">
    <source>
        <dbReference type="SAM" id="Phobius"/>
    </source>
</evidence>
<evidence type="ECO:0000313" key="2">
    <source>
        <dbReference type="EMBL" id="VAW47192.1"/>
    </source>
</evidence>
<protein>
    <submittedName>
        <fullName evidence="2">Uncharacterized protein</fullName>
    </submittedName>
</protein>
<accession>A0A3B0W7L1</accession>
<keyword evidence="1" id="KW-0472">Membrane</keyword>
<organism evidence="2">
    <name type="scientific">hydrothermal vent metagenome</name>
    <dbReference type="NCBI Taxonomy" id="652676"/>
    <lineage>
        <taxon>unclassified sequences</taxon>
        <taxon>metagenomes</taxon>
        <taxon>ecological metagenomes</taxon>
    </lineage>
</organism>